<dbReference type="EMBL" id="JAGINP010000002">
    <property type="protein sequence ID" value="MBP2291030.1"/>
    <property type="molecule type" value="Genomic_DNA"/>
</dbReference>
<organism evidence="1 2">
    <name type="scientific">Azospirillum rugosum</name>
    <dbReference type="NCBI Taxonomy" id="416170"/>
    <lineage>
        <taxon>Bacteria</taxon>
        <taxon>Pseudomonadati</taxon>
        <taxon>Pseudomonadota</taxon>
        <taxon>Alphaproteobacteria</taxon>
        <taxon>Rhodospirillales</taxon>
        <taxon>Azospirillaceae</taxon>
        <taxon>Azospirillum</taxon>
    </lineage>
</organism>
<accession>A0ABS4SEM7</accession>
<comment type="caution">
    <text evidence="1">The sequence shown here is derived from an EMBL/GenBank/DDBJ whole genome shotgun (WGS) entry which is preliminary data.</text>
</comment>
<evidence type="ECO:0000313" key="1">
    <source>
        <dbReference type="EMBL" id="MBP2291030.1"/>
    </source>
</evidence>
<sequence>MPTLTIPQRKRLRALVIAQHVRETGLPGVVCFSCGNASRALKEVGLYTVEIAPGGDLSAGKWWTASEIAKAWPHLLDATSGHLPVPVMAAVATALRDDMGELPADTYDVPTGSGETLVCLAMAYPDSRFRPVYGVGKGTAFEPFAPLNGLVLALAGGRVDLHGGVDLQGSGQTYTVEA</sequence>
<dbReference type="Proteomes" id="UP000781958">
    <property type="component" value="Unassembled WGS sequence"/>
</dbReference>
<name>A0ABS4SEM7_9PROT</name>
<reference evidence="1 2" key="1">
    <citation type="submission" date="2021-03" db="EMBL/GenBank/DDBJ databases">
        <title>Genomic Encyclopedia of Type Strains, Phase III (KMG-III): the genomes of soil and plant-associated and newly described type strains.</title>
        <authorList>
            <person name="Whitman W."/>
        </authorList>
    </citation>
    <scope>NUCLEOTIDE SEQUENCE [LARGE SCALE GENOMIC DNA]</scope>
    <source>
        <strain evidence="1 2">IMMIB AFH-6</strain>
    </source>
</reference>
<keyword evidence="2" id="KW-1185">Reference proteome</keyword>
<gene>
    <name evidence="1" type="ORF">J2851_000772</name>
</gene>
<evidence type="ECO:0000313" key="2">
    <source>
        <dbReference type="Proteomes" id="UP000781958"/>
    </source>
</evidence>
<dbReference type="RefSeq" id="WP_209764254.1">
    <property type="nucleotide sequence ID" value="NZ_JAGINP010000002.1"/>
</dbReference>
<protein>
    <submittedName>
        <fullName evidence="1">Uncharacterized protein</fullName>
    </submittedName>
</protein>
<proteinExistence type="predicted"/>